<dbReference type="InterPro" id="IPR014756">
    <property type="entry name" value="Ig_E-set"/>
</dbReference>
<organism evidence="4 5">
    <name type="scientific">Leptobacterium flavescens</name>
    <dbReference type="NCBI Taxonomy" id="472055"/>
    <lineage>
        <taxon>Bacteria</taxon>
        <taxon>Pseudomonadati</taxon>
        <taxon>Bacteroidota</taxon>
        <taxon>Flavobacteriia</taxon>
        <taxon>Flavobacteriales</taxon>
        <taxon>Flavobacteriaceae</taxon>
        <taxon>Leptobacterium</taxon>
    </lineage>
</organism>
<dbReference type="InterPro" id="IPR050827">
    <property type="entry name" value="CRP1_MDG1_kinase"/>
</dbReference>
<dbReference type="PANTHER" id="PTHR10343:SF84">
    <property type="entry name" value="5'-AMP-ACTIVATED PROTEIN KINASE SUBUNIT BETA-1"/>
    <property type="match status" value="1"/>
</dbReference>
<reference evidence="4 5" key="1">
    <citation type="submission" date="2020-01" db="EMBL/GenBank/DDBJ databases">
        <title>Leptobacterium flavescens.</title>
        <authorList>
            <person name="Wang G."/>
        </authorList>
    </citation>
    <scope>NUCLEOTIDE SEQUENCE [LARGE SCALE GENOMIC DNA]</scope>
    <source>
        <strain evidence="4 5">KCTC 22160</strain>
    </source>
</reference>
<dbReference type="EMBL" id="JAABOO010000002">
    <property type="protein sequence ID" value="NER13368.1"/>
    <property type="molecule type" value="Genomic_DNA"/>
</dbReference>
<evidence type="ECO:0000259" key="3">
    <source>
        <dbReference type="Pfam" id="PF16561"/>
    </source>
</evidence>
<name>A0A6P0UNB5_9FLAO</name>
<feature type="signal peptide" evidence="2">
    <location>
        <begin position="1"/>
        <end position="22"/>
    </location>
</feature>
<dbReference type="RefSeq" id="WP_163606410.1">
    <property type="nucleotide sequence ID" value="NZ_JAABOO010000002.1"/>
</dbReference>
<feature type="domain" description="AMP-activated protein kinase glycogen-binding" evidence="3">
    <location>
        <begin position="250"/>
        <end position="322"/>
    </location>
</feature>
<evidence type="ECO:0000256" key="2">
    <source>
        <dbReference type="SAM" id="SignalP"/>
    </source>
</evidence>
<dbReference type="InterPro" id="IPR032640">
    <property type="entry name" value="AMPK1_CBM"/>
</dbReference>
<keyword evidence="2" id="KW-0732">Signal</keyword>
<dbReference type="Gene3D" id="2.60.40.10">
    <property type="entry name" value="Immunoglobulins"/>
    <property type="match status" value="3"/>
</dbReference>
<gene>
    <name evidence="4" type="ORF">GWK08_07960</name>
</gene>
<evidence type="ECO:0000256" key="1">
    <source>
        <dbReference type="ARBA" id="ARBA00010926"/>
    </source>
</evidence>
<dbReference type="Proteomes" id="UP000468581">
    <property type="component" value="Unassembled WGS sequence"/>
</dbReference>
<dbReference type="InterPro" id="IPR013783">
    <property type="entry name" value="Ig-like_fold"/>
</dbReference>
<dbReference type="CDD" id="cd02859">
    <property type="entry name" value="E_set_AMPKbeta_like_N"/>
    <property type="match status" value="2"/>
</dbReference>
<dbReference type="SUPFAM" id="SSF81296">
    <property type="entry name" value="E set domains"/>
    <property type="match status" value="3"/>
</dbReference>
<accession>A0A6P0UNB5</accession>
<protein>
    <recommendedName>
        <fullName evidence="3">AMP-activated protein kinase glycogen-binding domain-containing protein</fullName>
    </recommendedName>
</protein>
<evidence type="ECO:0000313" key="5">
    <source>
        <dbReference type="Proteomes" id="UP000468581"/>
    </source>
</evidence>
<keyword evidence="5" id="KW-1185">Reference proteome</keyword>
<comment type="similarity">
    <text evidence="1">Belongs to the 5'-AMP-activated protein kinase beta subunit family.</text>
</comment>
<comment type="caution">
    <text evidence="4">The sequence shown here is derived from an EMBL/GenBank/DDBJ whole genome shotgun (WGS) entry which is preliminary data.</text>
</comment>
<sequence length="323" mass="38216">MKKLIVHSISVILLILSSYAYAQDKKMKGYRIEGNEVVFVFDKRDYTEVTRDRRREKRDFDDLDIENVVVSGEFNNWSRDKWRMVKIDENRYELRKSLHDFNDDFSWEFKFIINNQFWAEPSGNMNNAVPATSESGHPLYVYNLKMFAAYPDKDGNATFRLSGHEDARKVVLSGSFNKWDEKFFAMDKVEGGWELKLQIKPGTYEYKFIVDGEWMEDQANPQKVRNQYGSYNSVIDIKKEVTFHLQGYADAEKIILSGSFNNWSEDECRMERTDDGWKYTIWLSAGKHHYKFIVDDQWILDPVNPVKEYDKDHNVNSVCMVRK</sequence>
<feature type="domain" description="AMP-activated protein kinase glycogen-binding" evidence="3">
    <location>
        <begin position="164"/>
        <end position="240"/>
    </location>
</feature>
<proteinExistence type="inferred from homology"/>
<feature type="chain" id="PRO_5026762054" description="AMP-activated protein kinase glycogen-binding domain-containing protein" evidence="2">
    <location>
        <begin position="23"/>
        <end position="323"/>
    </location>
</feature>
<dbReference type="Pfam" id="PF16561">
    <property type="entry name" value="AMPK1_CBM"/>
    <property type="match status" value="2"/>
</dbReference>
<evidence type="ECO:0000313" key="4">
    <source>
        <dbReference type="EMBL" id="NER13368.1"/>
    </source>
</evidence>
<dbReference type="AlphaFoldDB" id="A0A6P0UNB5"/>
<dbReference type="PANTHER" id="PTHR10343">
    <property type="entry name" value="5'-AMP-ACTIVATED PROTEIN KINASE , BETA SUBUNIT"/>
    <property type="match status" value="1"/>
</dbReference>